<dbReference type="dictyBase" id="DDB_G0284939"/>
<evidence type="ECO:0000256" key="3">
    <source>
        <dbReference type="ARBA" id="ARBA00023157"/>
    </source>
</evidence>
<keyword evidence="1" id="KW-0813">Transport</keyword>
<organism evidence="5 6">
    <name type="scientific">Dictyostelium discoideum</name>
    <name type="common">Social amoeba</name>
    <dbReference type="NCBI Taxonomy" id="44689"/>
    <lineage>
        <taxon>Eukaryota</taxon>
        <taxon>Amoebozoa</taxon>
        <taxon>Evosea</taxon>
        <taxon>Eumycetozoa</taxon>
        <taxon>Dictyostelia</taxon>
        <taxon>Dictyosteliales</taxon>
        <taxon>Dictyosteliaceae</taxon>
        <taxon>Dictyostelium</taxon>
    </lineage>
</organism>
<dbReference type="PhylomeDB" id="Q54NX3"/>
<dbReference type="Gene3D" id="3.40.30.10">
    <property type="entry name" value="Glutaredoxin"/>
    <property type="match status" value="1"/>
</dbReference>
<dbReference type="InParanoid" id="Q54NX3"/>
<keyword evidence="6" id="KW-1185">Reference proteome</keyword>
<dbReference type="eggNOG" id="KOG0910">
    <property type="taxonomic scope" value="Eukaryota"/>
</dbReference>
<dbReference type="PROSITE" id="PS00194">
    <property type="entry name" value="THIOREDOXIN_1"/>
    <property type="match status" value="1"/>
</dbReference>
<proteinExistence type="predicted"/>
<dbReference type="GO" id="GO:0005739">
    <property type="term" value="C:mitochondrion"/>
    <property type="evidence" value="ECO:0000318"/>
    <property type="project" value="GO_Central"/>
</dbReference>
<dbReference type="Reactome" id="R-DDI-3299685">
    <property type="pathway name" value="Detoxification of Reactive Oxygen Species"/>
</dbReference>
<evidence type="ECO:0000256" key="1">
    <source>
        <dbReference type="ARBA" id="ARBA00022448"/>
    </source>
</evidence>
<dbReference type="FunCoup" id="Q54NX3">
    <property type="interactions" value="116"/>
</dbReference>
<dbReference type="PANTHER" id="PTHR45663:SF11">
    <property type="entry name" value="GEO12009P1"/>
    <property type="match status" value="1"/>
</dbReference>
<dbReference type="SMR" id="Q54NX3"/>
<evidence type="ECO:0000259" key="4">
    <source>
        <dbReference type="PROSITE" id="PS51352"/>
    </source>
</evidence>
<feature type="domain" description="Thioredoxin" evidence="4">
    <location>
        <begin position="5"/>
        <end position="129"/>
    </location>
</feature>
<dbReference type="OMA" id="QRVDMIN"/>
<name>Q54NX3_DICDI</name>
<evidence type="ECO:0000313" key="5">
    <source>
        <dbReference type="EMBL" id="EAL64933.1"/>
    </source>
</evidence>
<dbReference type="PaxDb" id="44689-DDB0238419"/>
<dbReference type="InterPro" id="IPR017937">
    <property type="entry name" value="Thioredoxin_CS"/>
</dbReference>
<dbReference type="RefSeq" id="XP_639944.1">
    <property type="nucleotide sequence ID" value="XM_634852.1"/>
</dbReference>
<dbReference type="InterPro" id="IPR013766">
    <property type="entry name" value="Thioredoxin_domain"/>
</dbReference>
<dbReference type="GO" id="GO:0045454">
    <property type="term" value="P:cell redox homeostasis"/>
    <property type="evidence" value="ECO:0000318"/>
    <property type="project" value="GO_Central"/>
</dbReference>
<dbReference type="Pfam" id="PF00085">
    <property type="entry name" value="Thioredoxin"/>
    <property type="match status" value="1"/>
</dbReference>
<evidence type="ECO:0000256" key="2">
    <source>
        <dbReference type="ARBA" id="ARBA00022982"/>
    </source>
</evidence>
<keyword evidence="3" id="KW-1015">Disulfide bond</keyword>
<dbReference type="AlphaFoldDB" id="Q54NX3"/>
<dbReference type="Reactome" id="R-DDI-1614558">
    <property type="pathway name" value="Degradation of cysteine and homocysteine"/>
</dbReference>
<accession>Q54NX3</accession>
<dbReference type="SUPFAM" id="SSF52833">
    <property type="entry name" value="Thioredoxin-like"/>
    <property type="match status" value="1"/>
</dbReference>
<dbReference type="KEGG" id="ddi:DDB_G0284939"/>
<dbReference type="VEuPathDB" id="AmoebaDB:DDB_G0284939"/>
<comment type="caution">
    <text evidence="5">The sequence shown here is derived from an EMBL/GenBank/DDBJ whole genome shotgun (WGS) entry which is preliminary data.</text>
</comment>
<evidence type="ECO:0000313" key="6">
    <source>
        <dbReference type="Proteomes" id="UP000002195"/>
    </source>
</evidence>
<dbReference type="Proteomes" id="UP000002195">
    <property type="component" value="Unassembled WGS sequence"/>
</dbReference>
<dbReference type="EMBL" id="AAFI02000073">
    <property type="protein sequence ID" value="EAL64933.1"/>
    <property type="molecule type" value="Genomic_DNA"/>
</dbReference>
<dbReference type="HOGENOM" id="CLU_090389_11_2_1"/>
<dbReference type="PANTHER" id="PTHR45663">
    <property type="entry name" value="GEO12009P1"/>
    <property type="match status" value="1"/>
</dbReference>
<gene>
    <name evidence="5" type="ORF">DDB_G0284939</name>
</gene>
<dbReference type="GeneID" id="8624856"/>
<dbReference type="PROSITE" id="PS51352">
    <property type="entry name" value="THIOREDOXIN_2"/>
    <property type="match status" value="1"/>
</dbReference>
<protein>
    <submittedName>
        <fullName evidence="5">Thioredoxin domain-containing protein</fullName>
    </submittedName>
</protein>
<reference evidence="5 6" key="1">
    <citation type="journal article" date="2005" name="Nature">
        <title>The genome of the social amoeba Dictyostelium discoideum.</title>
        <authorList>
            <consortium name="The Dictyostelium discoideum Sequencing Consortium"/>
            <person name="Eichinger L."/>
            <person name="Pachebat J.A."/>
            <person name="Glockner G."/>
            <person name="Rajandream M.A."/>
            <person name="Sucgang R."/>
            <person name="Berriman M."/>
            <person name="Song J."/>
            <person name="Olsen R."/>
            <person name="Szafranski K."/>
            <person name="Xu Q."/>
            <person name="Tunggal B."/>
            <person name="Kummerfeld S."/>
            <person name="Madera M."/>
            <person name="Konfortov B.A."/>
            <person name="Rivero F."/>
            <person name="Bankier A.T."/>
            <person name="Lehmann R."/>
            <person name="Hamlin N."/>
            <person name="Davies R."/>
            <person name="Gaudet P."/>
            <person name="Fey P."/>
            <person name="Pilcher K."/>
            <person name="Chen G."/>
            <person name="Saunders D."/>
            <person name="Sodergren E."/>
            <person name="Davis P."/>
            <person name="Kerhornou A."/>
            <person name="Nie X."/>
            <person name="Hall N."/>
            <person name="Anjard C."/>
            <person name="Hemphill L."/>
            <person name="Bason N."/>
            <person name="Farbrother P."/>
            <person name="Desany B."/>
            <person name="Just E."/>
            <person name="Morio T."/>
            <person name="Rost R."/>
            <person name="Churcher C."/>
            <person name="Cooper J."/>
            <person name="Haydock S."/>
            <person name="van Driessche N."/>
            <person name="Cronin A."/>
            <person name="Goodhead I."/>
            <person name="Muzny D."/>
            <person name="Mourier T."/>
            <person name="Pain A."/>
            <person name="Lu M."/>
            <person name="Harper D."/>
            <person name="Lindsay R."/>
            <person name="Hauser H."/>
            <person name="James K."/>
            <person name="Quiles M."/>
            <person name="Madan Babu M."/>
            <person name="Saito T."/>
            <person name="Buchrieser C."/>
            <person name="Wardroper A."/>
            <person name="Felder M."/>
            <person name="Thangavelu M."/>
            <person name="Johnson D."/>
            <person name="Knights A."/>
            <person name="Loulseged H."/>
            <person name="Mungall K."/>
            <person name="Oliver K."/>
            <person name="Price C."/>
            <person name="Quail M.A."/>
            <person name="Urushihara H."/>
            <person name="Hernandez J."/>
            <person name="Rabbinowitsch E."/>
            <person name="Steffen D."/>
            <person name="Sanders M."/>
            <person name="Ma J."/>
            <person name="Kohara Y."/>
            <person name="Sharp S."/>
            <person name="Simmonds M."/>
            <person name="Spiegler S."/>
            <person name="Tivey A."/>
            <person name="Sugano S."/>
            <person name="White B."/>
            <person name="Walker D."/>
            <person name="Woodward J."/>
            <person name="Winckler T."/>
            <person name="Tanaka Y."/>
            <person name="Shaulsky G."/>
            <person name="Schleicher M."/>
            <person name="Weinstock G."/>
            <person name="Rosenthal A."/>
            <person name="Cox E.C."/>
            <person name="Chisholm R.L."/>
            <person name="Gibbs R."/>
            <person name="Loomis W.F."/>
            <person name="Platzer M."/>
            <person name="Kay R.R."/>
            <person name="Williams J."/>
            <person name="Dear P.H."/>
            <person name="Noegel A.A."/>
            <person name="Barrell B."/>
            <person name="Kuspa A."/>
        </authorList>
    </citation>
    <scope>NUCLEOTIDE SEQUENCE [LARGE SCALE GENOMIC DNA]</scope>
    <source>
        <strain evidence="5 6">AX4</strain>
    </source>
</reference>
<dbReference type="STRING" id="44689.Q54NX3"/>
<dbReference type="InterPro" id="IPR036249">
    <property type="entry name" value="Thioredoxin-like_sf"/>
</dbReference>
<sequence>MLKSLNFINRVTVSSLSKTRNFTSQVNKETWDKYVASNKKPVVVDFFATWCPPCKQLEPVLVKAVEDYGKCDLYKYDISEEEGFHEKFGIQSIPHVIGFHNNKIVFEFKGAIPASQVKKHLEKFDEHLGEK</sequence>
<keyword evidence="2" id="KW-0249">Electron transport</keyword>
<dbReference type="CDD" id="cd02947">
    <property type="entry name" value="TRX_family"/>
    <property type="match status" value="1"/>
</dbReference>